<evidence type="ECO:0000313" key="8">
    <source>
        <dbReference type="Proteomes" id="UP000245380"/>
    </source>
</evidence>
<feature type="transmembrane region" description="Helical" evidence="5">
    <location>
        <begin position="48"/>
        <end position="68"/>
    </location>
</feature>
<keyword evidence="2 5" id="KW-0812">Transmembrane</keyword>
<keyword evidence="3 5" id="KW-1133">Transmembrane helix</keyword>
<name>A0A2U3DCB2_SULT2</name>
<keyword evidence="4 5" id="KW-0472">Membrane</keyword>
<evidence type="ECO:0000256" key="3">
    <source>
        <dbReference type="ARBA" id="ARBA00022989"/>
    </source>
</evidence>
<dbReference type="Proteomes" id="UP000245380">
    <property type="component" value="Unassembled WGS sequence"/>
</dbReference>
<dbReference type="EMBL" id="MPDK01000002">
    <property type="protein sequence ID" value="PWI58924.1"/>
    <property type="molecule type" value="Genomic_DNA"/>
</dbReference>
<evidence type="ECO:0000256" key="2">
    <source>
        <dbReference type="ARBA" id="ARBA00022692"/>
    </source>
</evidence>
<keyword evidence="8" id="KW-1185">Reference proteome</keyword>
<dbReference type="AlphaFoldDB" id="A0A2U3DCB2"/>
<dbReference type="OrthoDB" id="2991002at2"/>
<dbReference type="InterPro" id="IPR025423">
    <property type="entry name" value="TMEM205-like"/>
</dbReference>
<gene>
    <name evidence="7" type="ORF">BM613_02270</name>
</gene>
<organism evidence="7 8">
    <name type="scientific">Sulfoacidibacillus thermotolerans</name>
    <name type="common">Acidibacillus sulfuroxidans</name>
    <dbReference type="NCBI Taxonomy" id="1765684"/>
    <lineage>
        <taxon>Bacteria</taxon>
        <taxon>Bacillati</taxon>
        <taxon>Bacillota</taxon>
        <taxon>Bacilli</taxon>
        <taxon>Bacillales</taxon>
        <taxon>Alicyclobacillaceae</taxon>
        <taxon>Sulfoacidibacillus</taxon>
    </lineage>
</organism>
<dbReference type="GO" id="GO:0016020">
    <property type="term" value="C:membrane"/>
    <property type="evidence" value="ECO:0007669"/>
    <property type="project" value="UniProtKB-SubCell"/>
</dbReference>
<evidence type="ECO:0000256" key="1">
    <source>
        <dbReference type="ARBA" id="ARBA00004370"/>
    </source>
</evidence>
<sequence>MQSTMRIMFTLATSIAFGTLVFFTAVVAPTLFSVLPIDTAGHVLDRLFPIYYTLTAPLCVIAFVSAFGLYRQTSMRRGKLIQVFLGITSALSLIGWLILLPKMQSLAARIPTFSGPKTPLINQFFMYHGISMLFNLIGIFLILASLIIWAVTPSRTT</sequence>
<comment type="caution">
    <text evidence="7">The sequence shown here is derived from an EMBL/GenBank/DDBJ whole genome shotgun (WGS) entry which is preliminary data.</text>
</comment>
<feature type="transmembrane region" description="Helical" evidence="5">
    <location>
        <begin position="7"/>
        <end position="28"/>
    </location>
</feature>
<reference evidence="7 8" key="1">
    <citation type="submission" date="2016-11" db="EMBL/GenBank/DDBJ databases">
        <title>Comparative genomics of Acidibacillus ferroxidans species.</title>
        <authorList>
            <person name="Oliveira G."/>
            <person name="Nunes G."/>
            <person name="Oliveira R."/>
            <person name="Araujo F."/>
            <person name="Salim A."/>
            <person name="Scholte L."/>
            <person name="Morais D."/>
            <person name="Nancucheo I."/>
            <person name="Johnson D.B."/>
            <person name="Grail B."/>
            <person name="Bittencourt J."/>
            <person name="Valadares R."/>
        </authorList>
    </citation>
    <scope>NUCLEOTIDE SEQUENCE [LARGE SCALE GENOMIC DNA]</scope>
    <source>
        <strain evidence="7 8">Y002</strain>
    </source>
</reference>
<evidence type="ECO:0000256" key="4">
    <source>
        <dbReference type="ARBA" id="ARBA00023136"/>
    </source>
</evidence>
<evidence type="ECO:0000256" key="5">
    <source>
        <dbReference type="SAM" id="Phobius"/>
    </source>
</evidence>
<accession>A0A2U3DCB2</accession>
<comment type="subcellular location">
    <subcellularLocation>
        <location evidence="1">Membrane</location>
    </subcellularLocation>
</comment>
<protein>
    <recommendedName>
        <fullName evidence="6">TMEM205-like domain-containing protein</fullName>
    </recommendedName>
</protein>
<evidence type="ECO:0000313" key="7">
    <source>
        <dbReference type="EMBL" id="PWI58924.1"/>
    </source>
</evidence>
<proteinExistence type="predicted"/>
<feature type="transmembrane region" description="Helical" evidence="5">
    <location>
        <begin position="80"/>
        <end position="99"/>
    </location>
</feature>
<feature type="transmembrane region" description="Helical" evidence="5">
    <location>
        <begin position="125"/>
        <end position="151"/>
    </location>
</feature>
<dbReference type="Pfam" id="PF13664">
    <property type="entry name" value="DUF4149"/>
    <property type="match status" value="1"/>
</dbReference>
<evidence type="ECO:0000259" key="6">
    <source>
        <dbReference type="Pfam" id="PF13664"/>
    </source>
</evidence>
<dbReference type="RefSeq" id="WP_109429521.1">
    <property type="nucleotide sequence ID" value="NZ_MPDK01000002.1"/>
</dbReference>
<feature type="domain" description="TMEM205-like" evidence="6">
    <location>
        <begin position="11"/>
        <end position="108"/>
    </location>
</feature>